<comment type="caution">
    <text evidence="1">The sequence shown here is derived from an EMBL/GenBank/DDBJ whole genome shotgun (WGS) entry which is preliminary data.</text>
</comment>
<gene>
    <name evidence="1" type="ORF">FN976_20425</name>
</gene>
<evidence type="ECO:0000313" key="1">
    <source>
        <dbReference type="EMBL" id="TWO69104.1"/>
    </source>
</evidence>
<protein>
    <submittedName>
        <fullName evidence="1">Uncharacterized protein</fullName>
    </submittedName>
</protein>
<accession>A0A562ZLQ2</accession>
<dbReference type="EMBL" id="VOBQ01000016">
    <property type="protein sequence ID" value="TWO69104.1"/>
    <property type="molecule type" value="Genomic_DNA"/>
</dbReference>
<name>A0A562ZLQ2_9BURK</name>
<sequence>MASAAARKSLPEGFTVPFAVVHQLSRHDCILAAIGTLTGKTLDEVWAAAYKLGVPKIGQYYINEQHAAALLMQLGGLVASRWKDFDSFDALPDVALIWVDADPKDSEGITGRTIIFHHVREVPGKYTSFSYCLDIFQSDPERQIVVDYKQFAPTSYIAVTAKPAGKGK</sequence>
<proteinExistence type="predicted"/>
<dbReference type="Proteomes" id="UP000318199">
    <property type="component" value="Unassembled WGS sequence"/>
</dbReference>
<keyword evidence="2" id="KW-1185">Reference proteome</keyword>
<dbReference type="RefSeq" id="WP_145894914.1">
    <property type="nucleotide sequence ID" value="NZ_VOBQ01000016.1"/>
</dbReference>
<dbReference type="AlphaFoldDB" id="A0A562ZLQ2"/>
<evidence type="ECO:0000313" key="2">
    <source>
        <dbReference type="Proteomes" id="UP000318199"/>
    </source>
</evidence>
<reference evidence="1 2" key="1">
    <citation type="submission" date="2019-07" db="EMBL/GenBank/DDBJ databases">
        <title>Caenimonas sedimenti sp. nov., isolated from activated sludge.</title>
        <authorList>
            <person name="Xu J."/>
        </authorList>
    </citation>
    <scope>NUCLEOTIDE SEQUENCE [LARGE SCALE GENOMIC DNA]</scope>
    <source>
        <strain evidence="1 2">HX-9-20</strain>
    </source>
</reference>
<dbReference type="OrthoDB" id="8908992at2"/>
<organism evidence="1 2">
    <name type="scientific">Caenimonas sedimenti</name>
    <dbReference type="NCBI Taxonomy" id="2596921"/>
    <lineage>
        <taxon>Bacteria</taxon>
        <taxon>Pseudomonadati</taxon>
        <taxon>Pseudomonadota</taxon>
        <taxon>Betaproteobacteria</taxon>
        <taxon>Burkholderiales</taxon>
        <taxon>Comamonadaceae</taxon>
        <taxon>Caenimonas</taxon>
    </lineage>
</organism>